<dbReference type="Pfam" id="PF20979">
    <property type="entry name" value="Arginosuc_syn_C"/>
    <property type="match status" value="1"/>
</dbReference>
<dbReference type="GO" id="GO:0005737">
    <property type="term" value="C:cytoplasm"/>
    <property type="evidence" value="ECO:0007669"/>
    <property type="project" value="TreeGrafter"/>
</dbReference>
<comment type="pathway">
    <text evidence="1">Amino-acid biosynthesis; L-arginine biosynthesis; L-arginine from L-ornithine and carbamoyl phosphate: step 2/3.</text>
</comment>
<evidence type="ECO:0000256" key="6">
    <source>
        <dbReference type="ARBA" id="ARBA00022741"/>
    </source>
</evidence>
<comment type="caution">
    <text evidence="11">The sequence shown here is derived from an EMBL/GenBank/DDBJ whole genome shotgun (WGS) entry which is preliminary data.</text>
</comment>
<evidence type="ECO:0000256" key="2">
    <source>
        <dbReference type="ARBA" id="ARBA00012286"/>
    </source>
</evidence>
<dbReference type="OrthoDB" id="9801641at2"/>
<evidence type="ECO:0000259" key="9">
    <source>
        <dbReference type="Pfam" id="PF00764"/>
    </source>
</evidence>
<dbReference type="InterPro" id="IPR024074">
    <property type="entry name" value="AS_cat/multimer_dom_body"/>
</dbReference>
<protein>
    <recommendedName>
        <fullName evidence="2">argininosuccinate synthase</fullName>
        <ecNumber evidence="2">6.3.4.5</ecNumber>
    </recommendedName>
</protein>
<dbReference type="InterPro" id="IPR001518">
    <property type="entry name" value="Arginosuc_synth"/>
</dbReference>
<dbReference type="Proteomes" id="UP000316628">
    <property type="component" value="Unassembled WGS sequence"/>
</dbReference>
<dbReference type="EMBL" id="VFPP01000001">
    <property type="protein sequence ID" value="TQM83868.1"/>
    <property type="molecule type" value="Genomic_DNA"/>
</dbReference>
<proteinExistence type="predicted"/>
<evidence type="ECO:0000256" key="7">
    <source>
        <dbReference type="ARBA" id="ARBA00022840"/>
    </source>
</evidence>
<name>A0A543JM72_9PSEU</name>
<keyword evidence="12" id="KW-1185">Reference proteome</keyword>
<dbReference type="GO" id="GO:0005524">
    <property type="term" value="F:ATP binding"/>
    <property type="evidence" value="ECO:0007669"/>
    <property type="project" value="UniProtKB-KW"/>
</dbReference>
<organism evidence="11 12">
    <name type="scientific">Saccharothrix saharensis</name>
    <dbReference type="NCBI Taxonomy" id="571190"/>
    <lineage>
        <taxon>Bacteria</taxon>
        <taxon>Bacillati</taxon>
        <taxon>Actinomycetota</taxon>
        <taxon>Actinomycetes</taxon>
        <taxon>Pseudonocardiales</taxon>
        <taxon>Pseudonocardiaceae</taxon>
        <taxon>Saccharothrix</taxon>
    </lineage>
</organism>
<evidence type="ECO:0000313" key="12">
    <source>
        <dbReference type="Proteomes" id="UP000316628"/>
    </source>
</evidence>
<dbReference type="PANTHER" id="PTHR11587:SF2">
    <property type="entry name" value="ARGININOSUCCINATE SYNTHASE"/>
    <property type="match status" value="1"/>
</dbReference>
<dbReference type="Pfam" id="PF00764">
    <property type="entry name" value="Arginosuc_synth"/>
    <property type="match status" value="1"/>
</dbReference>
<dbReference type="SUPFAM" id="SSF52402">
    <property type="entry name" value="Adenine nucleotide alpha hydrolases-like"/>
    <property type="match status" value="1"/>
</dbReference>
<dbReference type="SUPFAM" id="SSF69864">
    <property type="entry name" value="Argininosuccinate synthetase, C-terminal domain"/>
    <property type="match status" value="1"/>
</dbReference>
<keyword evidence="7" id="KW-0067">ATP-binding</keyword>
<keyword evidence="3" id="KW-0055">Arginine biosynthesis</keyword>
<keyword evidence="5" id="KW-0028">Amino-acid biosynthesis</keyword>
<dbReference type="GO" id="GO:0004055">
    <property type="term" value="F:argininosuccinate synthase activity"/>
    <property type="evidence" value="ECO:0007669"/>
    <property type="project" value="UniProtKB-EC"/>
</dbReference>
<dbReference type="GO" id="GO:0000050">
    <property type="term" value="P:urea cycle"/>
    <property type="evidence" value="ECO:0007669"/>
    <property type="project" value="TreeGrafter"/>
</dbReference>
<evidence type="ECO:0000313" key="11">
    <source>
        <dbReference type="EMBL" id="TQM83868.1"/>
    </source>
</evidence>
<evidence type="ECO:0000256" key="5">
    <source>
        <dbReference type="ARBA" id="ARBA00022605"/>
    </source>
</evidence>
<dbReference type="InterPro" id="IPR048267">
    <property type="entry name" value="Arginosuc_syn_N"/>
</dbReference>
<dbReference type="AlphaFoldDB" id="A0A543JM72"/>
<feature type="domain" description="Arginosuccinate synthase C-terminal" evidence="10">
    <location>
        <begin position="147"/>
        <end position="287"/>
    </location>
</feature>
<dbReference type="EC" id="6.3.4.5" evidence="2"/>
<dbReference type="Gene3D" id="3.40.50.620">
    <property type="entry name" value="HUPs"/>
    <property type="match status" value="1"/>
</dbReference>
<keyword evidence="4" id="KW-0436">Ligase</keyword>
<evidence type="ECO:0000256" key="4">
    <source>
        <dbReference type="ARBA" id="ARBA00022598"/>
    </source>
</evidence>
<dbReference type="PANTHER" id="PTHR11587">
    <property type="entry name" value="ARGININOSUCCINATE SYNTHASE"/>
    <property type="match status" value="1"/>
</dbReference>
<reference evidence="11 12" key="1">
    <citation type="submission" date="2019-06" db="EMBL/GenBank/DDBJ databases">
        <title>Sequencing the genomes of 1000 actinobacteria strains.</title>
        <authorList>
            <person name="Klenk H.-P."/>
        </authorList>
    </citation>
    <scope>NUCLEOTIDE SEQUENCE [LARGE SCALE GENOMIC DNA]</scope>
    <source>
        <strain evidence="11 12">DSM 45456</strain>
    </source>
</reference>
<evidence type="ECO:0000259" key="10">
    <source>
        <dbReference type="Pfam" id="PF20979"/>
    </source>
</evidence>
<accession>A0A543JM72</accession>
<feature type="region of interest" description="Disordered" evidence="8">
    <location>
        <begin position="278"/>
        <end position="305"/>
    </location>
</feature>
<dbReference type="InterPro" id="IPR048268">
    <property type="entry name" value="Arginosuc_syn_C"/>
</dbReference>
<evidence type="ECO:0000256" key="1">
    <source>
        <dbReference type="ARBA" id="ARBA00004967"/>
    </source>
</evidence>
<feature type="domain" description="Arginosuccinate synthase-like N-terminal" evidence="9">
    <location>
        <begin position="4"/>
        <end position="130"/>
    </location>
</feature>
<dbReference type="UniPathway" id="UPA00068">
    <property type="reaction ID" value="UER00113"/>
</dbReference>
<sequence length="305" mass="32227">MSERVVLACSAGSDALRRLAGRAEVVAVVVDPGRGGDWEALRRRALAGGAVEAVLADARDELTDRYCLPALRANALRSASALVAPLVAEHVVEAARRHGATTVAHDRAGADRIRFEAGVAALAPGLAVVAVAPADDPAGHPPVGRIEPGDPDELVLTFDRGTPVAIDGETVTMPQAVRELNRRAGVSGVGRLTGVRAFDTPGASALTTAHHQLEDVTLEPDLLRFKRRVERRWGALVHDGLWFSPLKQALDSFIDTTQQHVSGEVRLVLHGGRAVVTGRRGEEPLPDPGLGAGRPRRLPDKIAAT</sequence>
<dbReference type="RefSeq" id="WP_141981932.1">
    <property type="nucleotide sequence ID" value="NZ_VFPP01000001.1"/>
</dbReference>
<keyword evidence="6" id="KW-0547">Nucleotide-binding</keyword>
<gene>
    <name evidence="11" type="ORF">FHX81_6299</name>
</gene>
<dbReference type="GO" id="GO:0000053">
    <property type="term" value="P:argininosuccinate metabolic process"/>
    <property type="evidence" value="ECO:0007669"/>
    <property type="project" value="TreeGrafter"/>
</dbReference>
<evidence type="ECO:0000256" key="3">
    <source>
        <dbReference type="ARBA" id="ARBA00022571"/>
    </source>
</evidence>
<dbReference type="GO" id="GO:0006526">
    <property type="term" value="P:L-arginine biosynthetic process"/>
    <property type="evidence" value="ECO:0007669"/>
    <property type="project" value="UniProtKB-UniPathway"/>
</dbReference>
<dbReference type="Gene3D" id="3.90.1260.10">
    <property type="entry name" value="Argininosuccinate synthetase, chain A, domain 2"/>
    <property type="match status" value="1"/>
</dbReference>
<dbReference type="InterPro" id="IPR014729">
    <property type="entry name" value="Rossmann-like_a/b/a_fold"/>
</dbReference>
<evidence type="ECO:0000256" key="8">
    <source>
        <dbReference type="SAM" id="MobiDB-lite"/>
    </source>
</evidence>